<sequence length="919" mass="102852">MFSRTSEDTDYFGFSEEDDFLSPNPGNRSISSLIVQSYTPRDIFQMMDDAGLFKPLPLKGITLSDIELRVDTSDMFVHKLYFHLAPVSFPFTMKPYTFSDYRDSINEKTGSEKGGKTDKKAALTSQASQTPQVLSTAYVSTPSYLFSFLDRQPPDTSSSFHGASAIVTEGKTVEKETANPPSQPGFFSRLFSRAFGQKKQDPPPQPSDQQASSTTAAPATGPVAISPPSISADSDNPGNAPDANATESVPTAFSDVLTSHSYPAESVQIEQIVSLPLHSSAVVFEHIHSPQQSTSISKPSIYDRLLAFLAIRYTPSLFITSLSSYQAFLSSILSLLNHSGLHSSQNLSSDNLTQTRQPHPSSLPSPSSLPPNTPQYLISLISCFDSLSSLSLACLTVEYLVMQNPLRTFAPAPSTSDYATQATTTSPSASSTHRHTHSRSSLSQTSQPSNVLAPATYPPLPGQRHPGLGIGRTFLPFIKAQNERKKRDLIISKPEFFHNAILYDEFHFLLPQAESWFLFLFWGVIKAIRGRGLSAVSYAIHLGCCWEECVIPREWALMEIEREKERENEGKEIGSTTKIIRDYEEKEGGVGAFFSSLIAGMRERSDEKSKQVERIPTPLTPSIGSTASAVSEIEERGNEELSFTQVLSPFYTPPPDETSTTDWTDLVVAQIPIRWHRMDFLFPSSSRTKKFFQGEWKKLVKEHTKSRFTNRHSKVVIDWDLFRKRDPNRPPTEFRTERRERKRTHINQTSTHTTPMRQHLEEEQMAEFEQIPRDDGDESLVDTAESDNMQSDESYEEEERDESGKDELKEMEAEQMEQSETPSIAIKQSPLGVLTEIQQMKQMEAYEKRRRNTEGKTRREEKRKEEERRRGEEEKSDSAGERNRTAGAVGSGGHNDEEGNTAPINSPDVGAVQDDQQNG</sequence>
<proteinExistence type="predicted"/>
<feature type="compositionally biased region" description="Polar residues" evidence="1">
    <location>
        <begin position="746"/>
        <end position="756"/>
    </location>
</feature>
<feature type="compositionally biased region" description="Pro residues" evidence="1">
    <location>
        <begin position="361"/>
        <end position="370"/>
    </location>
</feature>
<feature type="compositionally biased region" description="Basic and acidic residues" evidence="1">
    <location>
        <begin position="802"/>
        <end position="812"/>
    </location>
</feature>
<feature type="compositionally biased region" description="Low complexity" evidence="1">
    <location>
        <begin position="207"/>
        <end position="220"/>
    </location>
</feature>
<comment type="caution">
    <text evidence="2">The sequence shown here is derived from an EMBL/GenBank/DDBJ whole genome shotgun (WGS) entry which is preliminary data.</text>
</comment>
<name>A0ABQ9YFS2_9EUKA</name>
<gene>
    <name evidence="2" type="ORF">BLNAU_2724</name>
</gene>
<dbReference type="EMBL" id="JARBJD010000011">
    <property type="protein sequence ID" value="KAK2962481.1"/>
    <property type="molecule type" value="Genomic_DNA"/>
</dbReference>
<keyword evidence="3" id="KW-1185">Reference proteome</keyword>
<feature type="region of interest" description="Disordered" evidence="1">
    <location>
        <begin position="107"/>
        <end position="127"/>
    </location>
</feature>
<feature type="region of interest" description="Disordered" evidence="1">
    <location>
        <begin position="415"/>
        <end position="456"/>
    </location>
</feature>
<feature type="region of interest" description="Disordered" evidence="1">
    <location>
        <begin position="196"/>
        <end position="247"/>
    </location>
</feature>
<feature type="compositionally biased region" description="Basic and acidic residues" evidence="1">
    <location>
        <begin position="844"/>
        <end position="884"/>
    </location>
</feature>
<evidence type="ECO:0000256" key="1">
    <source>
        <dbReference type="SAM" id="MobiDB-lite"/>
    </source>
</evidence>
<organism evidence="2 3">
    <name type="scientific">Blattamonas nauphoetae</name>
    <dbReference type="NCBI Taxonomy" id="2049346"/>
    <lineage>
        <taxon>Eukaryota</taxon>
        <taxon>Metamonada</taxon>
        <taxon>Preaxostyla</taxon>
        <taxon>Oxymonadida</taxon>
        <taxon>Blattamonas</taxon>
    </lineage>
</organism>
<reference evidence="2 3" key="1">
    <citation type="journal article" date="2022" name="bioRxiv">
        <title>Genomics of Preaxostyla Flagellates Illuminates Evolutionary Transitions and the Path Towards Mitochondrial Loss.</title>
        <authorList>
            <person name="Novak L.V.F."/>
            <person name="Treitli S.C."/>
            <person name="Pyrih J."/>
            <person name="Halakuc P."/>
            <person name="Pipaliya S.V."/>
            <person name="Vacek V."/>
            <person name="Brzon O."/>
            <person name="Soukal P."/>
            <person name="Eme L."/>
            <person name="Dacks J.B."/>
            <person name="Karnkowska A."/>
            <person name="Elias M."/>
            <person name="Hampl V."/>
        </authorList>
    </citation>
    <scope>NUCLEOTIDE SEQUENCE [LARGE SCALE GENOMIC DNA]</scope>
    <source>
        <strain evidence="2">NAU3</strain>
        <tissue evidence="2">Gut</tissue>
    </source>
</reference>
<feature type="compositionally biased region" description="Low complexity" evidence="1">
    <location>
        <begin position="439"/>
        <end position="449"/>
    </location>
</feature>
<accession>A0ABQ9YFS2</accession>
<feature type="compositionally biased region" description="Basic and acidic residues" evidence="1">
    <location>
        <begin position="726"/>
        <end position="739"/>
    </location>
</feature>
<feature type="compositionally biased region" description="Polar residues" evidence="1">
    <location>
        <begin position="228"/>
        <end position="237"/>
    </location>
</feature>
<protein>
    <submittedName>
        <fullName evidence="2">Uncharacterized protein</fullName>
    </submittedName>
</protein>
<evidence type="ECO:0000313" key="3">
    <source>
        <dbReference type="Proteomes" id="UP001281761"/>
    </source>
</evidence>
<dbReference type="Proteomes" id="UP001281761">
    <property type="component" value="Unassembled WGS sequence"/>
</dbReference>
<feature type="region of interest" description="Disordered" evidence="1">
    <location>
        <begin position="346"/>
        <end position="370"/>
    </location>
</feature>
<evidence type="ECO:0000313" key="2">
    <source>
        <dbReference type="EMBL" id="KAK2962481.1"/>
    </source>
</evidence>
<feature type="region of interest" description="Disordered" evidence="1">
    <location>
        <begin position="726"/>
        <end position="919"/>
    </location>
</feature>
<feature type="compositionally biased region" description="Basic and acidic residues" evidence="1">
    <location>
        <begin position="107"/>
        <end position="121"/>
    </location>
</feature>
<feature type="compositionally biased region" description="Low complexity" evidence="1">
    <location>
        <begin position="419"/>
        <end position="431"/>
    </location>
</feature>
<feature type="compositionally biased region" description="Polar residues" evidence="1">
    <location>
        <begin position="350"/>
        <end position="359"/>
    </location>
</feature>